<dbReference type="PROSITE" id="PS50234">
    <property type="entry name" value="VWFA"/>
    <property type="match status" value="1"/>
</dbReference>
<keyword evidence="3" id="KW-1185">Reference proteome</keyword>
<gene>
    <name evidence="2" type="ORF">HNQ75_002735</name>
</gene>
<dbReference type="EMBL" id="JACHEJ010000006">
    <property type="protein sequence ID" value="MBB6180753.1"/>
    <property type="molecule type" value="Genomic_DNA"/>
</dbReference>
<dbReference type="RefSeq" id="WP_077549688.1">
    <property type="nucleotide sequence ID" value="NZ_JACHEJ010000006.1"/>
</dbReference>
<comment type="caution">
    <text evidence="2">The sequence shown here is derived from an EMBL/GenBank/DDBJ whole genome shotgun (WGS) entry which is preliminary data.</text>
</comment>
<dbReference type="SUPFAM" id="SSF53300">
    <property type="entry name" value="vWA-like"/>
    <property type="match status" value="1"/>
</dbReference>
<name>A0A7X0DDB5_9HYPH</name>
<evidence type="ECO:0000313" key="3">
    <source>
        <dbReference type="Proteomes" id="UP000535501"/>
    </source>
</evidence>
<dbReference type="Pfam" id="PF00092">
    <property type="entry name" value="VWA"/>
    <property type="match status" value="1"/>
</dbReference>
<evidence type="ECO:0000313" key="2">
    <source>
        <dbReference type="EMBL" id="MBB6180753.1"/>
    </source>
</evidence>
<dbReference type="InterPro" id="IPR028087">
    <property type="entry name" value="Tad_N"/>
</dbReference>
<accession>A0A7X0DDB5</accession>
<reference evidence="2 3" key="1">
    <citation type="submission" date="2020-08" db="EMBL/GenBank/DDBJ databases">
        <title>Genomic Encyclopedia of Type Strains, Phase IV (KMG-IV): sequencing the most valuable type-strain genomes for metagenomic binning, comparative biology and taxonomic classification.</title>
        <authorList>
            <person name="Goeker M."/>
        </authorList>
    </citation>
    <scope>NUCLEOTIDE SEQUENCE [LARGE SCALE GENOMIC DNA]</scope>
    <source>
        <strain evidence="2 3">DSM 102134</strain>
    </source>
</reference>
<dbReference type="AlphaFoldDB" id="A0A7X0DDB5"/>
<dbReference type="Gene3D" id="3.40.50.410">
    <property type="entry name" value="von Willebrand factor, type A domain"/>
    <property type="match status" value="1"/>
</dbReference>
<sequence>MMAWQNFSRLLNDRSGNFGMMTAILLPVLLGAAGVALDLTNMMVSKTQLQEAADSAALAASTALASGEAADEAAARELAKQFFLGQASNTLGAEAASALAGTLDIDIKTTATATGKKFQVQVGSNYDLALTPLMGVLGQGSMNIATSGTSTSGTEEERSALSMYLALDRSGSMAFVTEQTKPGTCDNYTRNSWPYPASNSPCYVRKIEALQAASAVLFSTLREADPDKTMVRLGATSYTDETQPARAMEWGVDGVEKYVQALPYLPTGGTDANGALKNAWDALKSKNEAEKDAHESKDNDKFDRYILLMTDGEMTGNSSNWNENLDNKVRKKCEEAKKDKITIFSVAFMAPSRGKELLNYCASGAENYFQPETMDDLVAAFEAIGKKAAQSATRLTN</sequence>
<feature type="domain" description="VWFA" evidence="1">
    <location>
        <begin position="162"/>
        <end position="384"/>
    </location>
</feature>
<organism evidence="2 3">
    <name type="scientific">Pseudorhizobium flavum</name>
    <dbReference type="NCBI Taxonomy" id="1335061"/>
    <lineage>
        <taxon>Bacteria</taxon>
        <taxon>Pseudomonadati</taxon>
        <taxon>Pseudomonadota</taxon>
        <taxon>Alphaproteobacteria</taxon>
        <taxon>Hyphomicrobiales</taxon>
        <taxon>Rhizobiaceae</taxon>
        <taxon>Rhizobium/Agrobacterium group</taxon>
        <taxon>Pseudorhizobium</taxon>
    </lineage>
</organism>
<dbReference type="Pfam" id="PF13400">
    <property type="entry name" value="Tad"/>
    <property type="match status" value="1"/>
</dbReference>
<dbReference type="SMART" id="SM00327">
    <property type="entry name" value="VWA"/>
    <property type="match status" value="1"/>
</dbReference>
<evidence type="ECO:0000259" key="1">
    <source>
        <dbReference type="PROSITE" id="PS50234"/>
    </source>
</evidence>
<dbReference type="InterPro" id="IPR036465">
    <property type="entry name" value="vWFA_dom_sf"/>
</dbReference>
<dbReference type="InterPro" id="IPR002035">
    <property type="entry name" value="VWF_A"/>
</dbReference>
<protein>
    <submittedName>
        <fullName evidence="2">Flp pilus assembly protein TadG</fullName>
    </submittedName>
</protein>
<dbReference type="Proteomes" id="UP000535501">
    <property type="component" value="Unassembled WGS sequence"/>
</dbReference>
<proteinExistence type="predicted"/>